<evidence type="ECO:0000313" key="7">
    <source>
        <dbReference type="EMBL" id="GEA49327.1"/>
    </source>
</evidence>
<sequence>MNMATKKPENMSFEESLKELDSIVNQLEQGDLELDSALKNFERGIALARAGQSKLDQAEQRVSILMENQVEATPQDFKFESGNDPI</sequence>
<evidence type="ECO:0000313" key="8">
    <source>
        <dbReference type="Proteomes" id="UP000318717"/>
    </source>
</evidence>
<dbReference type="EC" id="3.1.11.6" evidence="6"/>
<name>A0A4Y3HQL5_9VIBR</name>
<comment type="subcellular location">
    <subcellularLocation>
        <location evidence="6">Cytoplasm</location>
    </subcellularLocation>
</comment>
<organism evidence="7 8">
    <name type="scientific">Vibrio inusitatus NBRC 102082</name>
    <dbReference type="NCBI Taxonomy" id="1219070"/>
    <lineage>
        <taxon>Bacteria</taxon>
        <taxon>Pseudomonadati</taxon>
        <taxon>Pseudomonadota</taxon>
        <taxon>Gammaproteobacteria</taxon>
        <taxon>Vibrionales</taxon>
        <taxon>Vibrionaceae</taxon>
        <taxon>Vibrio</taxon>
    </lineage>
</organism>
<comment type="function">
    <text evidence="6">Bidirectionally degrades single-stranded DNA into large acid-insoluble oligonucleotides, which are then degraded further into small acid-soluble oligonucleotides.</text>
</comment>
<dbReference type="GO" id="GO:0008855">
    <property type="term" value="F:exodeoxyribonuclease VII activity"/>
    <property type="evidence" value="ECO:0007669"/>
    <property type="project" value="UniProtKB-UniRule"/>
</dbReference>
<evidence type="ECO:0000256" key="2">
    <source>
        <dbReference type="ARBA" id="ARBA00022490"/>
    </source>
</evidence>
<comment type="subunit">
    <text evidence="6">Heterooligomer composed of large and small subunits.</text>
</comment>
<evidence type="ECO:0000256" key="4">
    <source>
        <dbReference type="ARBA" id="ARBA00022801"/>
    </source>
</evidence>
<accession>A0A4Y3HQL5</accession>
<reference evidence="7 8" key="1">
    <citation type="submission" date="2019-06" db="EMBL/GenBank/DDBJ databases">
        <title>Whole genome shotgun sequence of Vibrio inusitatus NBRC 102082.</title>
        <authorList>
            <person name="Hosoyama A."/>
            <person name="Uohara A."/>
            <person name="Ohji S."/>
            <person name="Ichikawa N."/>
        </authorList>
    </citation>
    <scope>NUCLEOTIDE SEQUENCE [LARGE SCALE GENOMIC DNA]</scope>
    <source>
        <strain evidence="7 8">NBRC 102082</strain>
    </source>
</reference>
<dbReference type="NCBIfam" id="NF002140">
    <property type="entry name" value="PRK00977.1-4"/>
    <property type="match status" value="1"/>
</dbReference>
<proteinExistence type="inferred from homology"/>
<dbReference type="PANTHER" id="PTHR34137:SF1">
    <property type="entry name" value="EXODEOXYRIBONUCLEASE 7 SMALL SUBUNIT"/>
    <property type="match status" value="1"/>
</dbReference>
<dbReference type="Proteomes" id="UP000318717">
    <property type="component" value="Unassembled WGS sequence"/>
</dbReference>
<dbReference type="GO" id="GO:0006308">
    <property type="term" value="P:DNA catabolic process"/>
    <property type="evidence" value="ECO:0007669"/>
    <property type="project" value="UniProtKB-UniRule"/>
</dbReference>
<keyword evidence="5 6" id="KW-0269">Exonuclease</keyword>
<comment type="caution">
    <text evidence="7">The sequence shown here is derived from an EMBL/GenBank/DDBJ whole genome shotgun (WGS) entry which is preliminary data.</text>
</comment>
<keyword evidence="2 6" id="KW-0963">Cytoplasm</keyword>
<dbReference type="GO" id="GO:0009318">
    <property type="term" value="C:exodeoxyribonuclease VII complex"/>
    <property type="evidence" value="ECO:0007669"/>
    <property type="project" value="UniProtKB-UniRule"/>
</dbReference>
<dbReference type="NCBIfam" id="NF002137">
    <property type="entry name" value="PRK00977.1-1"/>
    <property type="match status" value="1"/>
</dbReference>
<keyword evidence="8" id="KW-1185">Reference proteome</keyword>
<comment type="catalytic activity">
    <reaction evidence="6">
        <text>Exonucleolytic cleavage in either 5'- to 3'- or 3'- to 5'-direction to yield nucleoside 5'-phosphates.</text>
        <dbReference type="EC" id="3.1.11.6"/>
    </reaction>
</comment>
<dbReference type="AlphaFoldDB" id="A0A4Y3HQL5"/>
<dbReference type="PANTHER" id="PTHR34137">
    <property type="entry name" value="EXODEOXYRIBONUCLEASE 7 SMALL SUBUNIT"/>
    <property type="match status" value="1"/>
</dbReference>
<dbReference type="InterPro" id="IPR003761">
    <property type="entry name" value="Exonuc_VII_S"/>
</dbReference>
<evidence type="ECO:0000256" key="1">
    <source>
        <dbReference type="ARBA" id="ARBA00009998"/>
    </source>
</evidence>
<evidence type="ECO:0000256" key="3">
    <source>
        <dbReference type="ARBA" id="ARBA00022722"/>
    </source>
</evidence>
<gene>
    <name evidence="6 7" type="primary">xseB</name>
    <name evidence="7" type="ORF">VIN01S_01310</name>
</gene>
<keyword evidence="4 6" id="KW-0378">Hydrolase</keyword>
<dbReference type="InterPro" id="IPR037004">
    <property type="entry name" value="Exonuc_VII_ssu_sf"/>
</dbReference>
<dbReference type="SUPFAM" id="SSF116842">
    <property type="entry name" value="XseB-like"/>
    <property type="match status" value="1"/>
</dbReference>
<dbReference type="EMBL" id="BJLF01000001">
    <property type="protein sequence ID" value="GEA49327.1"/>
    <property type="molecule type" value="Genomic_DNA"/>
</dbReference>
<dbReference type="Gene3D" id="1.10.287.1040">
    <property type="entry name" value="Exonuclease VII, small subunit"/>
    <property type="match status" value="1"/>
</dbReference>
<keyword evidence="3 6" id="KW-0540">Nuclease</keyword>
<dbReference type="PIRSF" id="PIRSF006488">
    <property type="entry name" value="Exonuc_VII_S"/>
    <property type="match status" value="1"/>
</dbReference>
<comment type="similarity">
    <text evidence="1 6">Belongs to the XseB family.</text>
</comment>
<protein>
    <recommendedName>
        <fullName evidence="6">Exodeoxyribonuclease 7 small subunit</fullName>
        <ecNumber evidence="6">3.1.11.6</ecNumber>
    </recommendedName>
    <alternativeName>
        <fullName evidence="6">Exodeoxyribonuclease VII small subunit</fullName>
        <shortName evidence="6">Exonuclease VII small subunit</shortName>
    </alternativeName>
</protein>
<dbReference type="NCBIfam" id="TIGR01280">
    <property type="entry name" value="xseB"/>
    <property type="match status" value="1"/>
</dbReference>
<evidence type="ECO:0000256" key="6">
    <source>
        <dbReference type="HAMAP-Rule" id="MF_00337"/>
    </source>
</evidence>
<dbReference type="GO" id="GO:0005829">
    <property type="term" value="C:cytosol"/>
    <property type="evidence" value="ECO:0007669"/>
    <property type="project" value="TreeGrafter"/>
</dbReference>
<evidence type="ECO:0000256" key="5">
    <source>
        <dbReference type="ARBA" id="ARBA00022839"/>
    </source>
</evidence>
<dbReference type="Pfam" id="PF02609">
    <property type="entry name" value="Exonuc_VII_S"/>
    <property type="match status" value="1"/>
</dbReference>
<dbReference type="HAMAP" id="MF_00337">
    <property type="entry name" value="Exonuc_7_S"/>
    <property type="match status" value="1"/>
</dbReference>